<dbReference type="InterPro" id="IPR004358">
    <property type="entry name" value="Sig_transdc_His_kin-like_C"/>
</dbReference>
<dbReference type="Pfam" id="PF00512">
    <property type="entry name" value="HisKA"/>
    <property type="match status" value="1"/>
</dbReference>
<dbReference type="Pfam" id="PF17158">
    <property type="entry name" value="MASE4"/>
    <property type="match status" value="1"/>
</dbReference>
<proteinExistence type="predicted"/>
<evidence type="ECO:0000256" key="2">
    <source>
        <dbReference type="ARBA" id="ARBA00012438"/>
    </source>
</evidence>
<accession>A0A1G4QGS6</accession>
<sequence>MSGSEDQMETSFRVTRLQLAVAGGLSLALVALFVATMPFARLPTHDTEILVPAYAAATFVLEAMTAALLFALYSARRQLPLLFLASGYLFGALMLAPWALTFPGVFTGFDMDAGLQVTAAFGLLRRLAFPLFVLAYALAPRREIATNAALVAVSVCLGATVLIEATLFFRDWLPPLMRDGRQVNLLWQVVPALAMMLYAVDIVLLLWFRRSALSLWVCIVLFSLSIELLLISYLGGGTRLSVGWWAGRLYGLVAMSIILLVLIAQTTLVHVRLARTVAAELRSREKRLTAMEALSASIAHEINQPLASMVTNADAALRWLSKAEPRIDKAELALRRIVEDGHRANGVVAGIRTMFTKGTRERAELDLAAIVAQAASEAARDARHFGVEIAVEGEREVPPVIGNAVQLHHVLRNLIENAVDAVRTAPLRARRVTVRLTQEPHGDVHVCVADTGAGIAAEVAERLFDPFVTTKPGGMGMGLMFCRAVVEAHGGSIWVSANTPHGAIFHFSLPVAILSVADAQTRPSVEEKAR</sequence>
<dbReference type="PRINTS" id="PR00344">
    <property type="entry name" value="BCTRLSENSOR"/>
</dbReference>
<feature type="transmembrane region" description="Helical" evidence="9">
    <location>
        <begin position="120"/>
        <end position="139"/>
    </location>
</feature>
<dbReference type="Gene3D" id="3.30.565.10">
    <property type="entry name" value="Histidine kinase-like ATPase, C-terminal domain"/>
    <property type="match status" value="1"/>
</dbReference>
<feature type="transmembrane region" description="Helical" evidence="9">
    <location>
        <begin position="20"/>
        <end position="40"/>
    </location>
</feature>
<keyword evidence="9" id="KW-0812">Transmembrane</keyword>
<dbReference type="SUPFAM" id="SSF47384">
    <property type="entry name" value="Homodimeric domain of signal transducing histidine kinase"/>
    <property type="match status" value="1"/>
</dbReference>
<dbReference type="InterPro" id="IPR033424">
    <property type="entry name" value="MASE4"/>
</dbReference>
<keyword evidence="7" id="KW-0067">ATP-binding</keyword>
<dbReference type="InterPro" id="IPR036097">
    <property type="entry name" value="HisK_dim/P_sf"/>
</dbReference>
<dbReference type="SMART" id="SM00388">
    <property type="entry name" value="HisKA"/>
    <property type="match status" value="1"/>
</dbReference>
<dbReference type="GO" id="GO:0005524">
    <property type="term" value="F:ATP binding"/>
    <property type="evidence" value="ECO:0007669"/>
    <property type="project" value="UniProtKB-KW"/>
</dbReference>
<evidence type="ECO:0000259" key="10">
    <source>
        <dbReference type="PROSITE" id="PS50109"/>
    </source>
</evidence>
<organism evidence="11 12">
    <name type="scientific">Ancylobacter rudongensis</name>
    <dbReference type="NCBI Taxonomy" id="177413"/>
    <lineage>
        <taxon>Bacteria</taxon>
        <taxon>Pseudomonadati</taxon>
        <taxon>Pseudomonadota</taxon>
        <taxon>Alphaproteobacteria</taxon>
        <taxon>Hyphomicrobiales</taxon>
        <taxon>Xanthobacteraceae</taxon>
        <taxon>Ancylobacter</taxon>
    </lineage>
</organism>
<keyword evidence="9" id="KW-0472">Membrane</keyword>
<feature type="transmembrane region" description="Helical" evidence="9">
    <location>
        <begin position="79"/>
        <end position="100"/>
    </location>
</feature>
<feature type="domain" description="Histidine kinase" evidence="10">
    <location>
        <begin position="297"/>
        <end position="513"/>
    </location>
</feature>
<name>A0A1G4QGS6_9HYPH</name>
<dbReference type="EC" id="2.7.13.3" evidence="2"/>
<keyword evidence="4" id="KW-0808">Transferase</keyword>
<dbReference type="InterPro" id="IPR003594">
    <property type="entry name" value="HATPase_dom"/>
</dbReference>
<dbReference type="PANTHER" id="PTHR43065:SF10">
    <property type="entry name" value="PEROXIDE STRESS-ACTIVATED HISTIDINE KINASE MAK3"/>
    <property type="match status" value="1"/>
</dbReference>
<dbReference type="RefSeq" id="WP_244517593.1">
    <property type="nucleotide sequence ID" value="NZ_FMTP01000001.1"/>
</dbReference>
<evidence type="ECO:0000256" key="9">
    <source>
        <dbReference type="SAM" id="Phobius"/>
    </source>
</evidence>
<dbReference type="AlphaFoldDB" id="A0A1G4QGS6"/>
<dbReference type="PANTHER" id="PTHR43065">
    <property type="entry name" value="SENSOR HISTIDINE KINASE"/>
    <property type="match status" value="1"/>
</dbReference>
<evidence type="ECO:0000256" key="8">
    <source>
        <dbReference type="ARBA" id="ARBA00023012"/>
    </source>
</evidence>
<keyword evidence="6 11" id="KW-0418">Kinase</keyword>
<feature type="transmembrane region" description="Helical" evidence="9">
    <location>
        <begin position="189"/>
        <end position="208"/>
    </location>
</feature>
<evidence type="ECO:0000256" key="4">
    <source>
        <dbReference type="ARBA" id="ARBA00022679"/>
    </source>
</evidence>
<dbReference type="Pfam" id="PF02518">
    <property type="entry name" value="HATPase_c"/>
    <property type="match status" value="1"/>
</dbReference>
<feature type="transmembrane region" description="Helical" evidence="9">
    <location>
        <begin position="242"/>
        <end position="263"/>
    </location>
</feature>
<dbReference type="CDD" id="cd00082">
    <property type="entry name" value="HisKA"/>
    <property type="match status" value="1"/>
</dbReference>
<evidence type="ECO:0000256" key="7">
    <source>
        <dbReference type="ARBA" id="ARBA00022840"/>
    </source>
</evidence>
<keyword evidence="8" id="KW-0902">Two-component regulatory system</keyword>
<dbReference type="InterPro" id="IPR003661">
    <property type="entry name" value="HisK_dim/P_dom"/>
</dbReference>
<reference evidence="12" key="1">
    <citation type="submission" date="2016-10" db="EMBL/GenBank/DDBJ databases">
        <authorList>
            <person name="Varghese N."/>
            <person name="Submissions S."/>
        </authorList>
    </citation>
    <scope>NUCLEOTIDE SEQUENCE [LARGE SCALE GENOMIC DNA]</scope>
    <source>
        <strain evidence="12">CGMCC 1.1761</strain>
    </source>
</reference>
<keyword evidence="5" id="KW-0547">Nucleotide-binding</keyword>
<dbReference type="SMART" id="SM00387">
    <property type="entry name" value="HATPase_c"/>
    <property type="match status" value="1"/>
</dbReference>
<feature type="transmembrane region" description="Helical" evidence="9">
    <location>
        <begin position="148"/>
        <end position="169"/>
    </location>
</feature>
<evidence type="ECO:0000256" key="6">
    <source>
        <dbReference type="ARBA" id="ARBA00022777"/>
    </source>
</evidence>
<evidence type="ECO:0000256" key="5">
    <source>
        <dbReference type="ARBA" id="ARBA00022741"/>
    </source>
</evidence>
<keyword evidence="3" id="KW-0597">Phosphoprotein</keyword>
<dbReference type="GO" id="GO:0000155">
    <property type="term" value="F:phosphorelay sensor kinase activity"/>
    <property type="evidence" value="ECO:0007669"/>
    <property type="project" value="InterPro"/>
</dbReference>
<dbReference type="Gene3D" id="1.10.287.130">
    <property type="match status" value="1"/>
</dbReference>
<comment type="catalytic activity">
    <reaction evidence="1">
        <text>ATP + protein L-histidine = ADP + protein N-phospho-L-histidine.</text>
        <dbReference type="EC" id="2.7.13.3"/>
    </reaction>
</comment>
<dbReference type="EMBL" id="FMTP01000001">
    <property type="protein sequence ID" value="SCW43548.1"/>
    <property type="molecule type" value="Genomic_DNA"/>
</dbReference>
<protein>
    <recommendedName>
        <fullName evidence="2">histidine kinase</fullName>
        <ecNumber evidence="2">2.7.13.3</ecNumber>
    </recommendedName>
</protein>
<evidence type="ECO:0000313" key="11">
    <source>
        <dbReference type="EMBL" id="SCW43548.1"/>
    </source>
</evidence>
<dbReference type="STRING" id="177413.SAMN05660859_1191"/>
<dbReference type="SUPFAM" id="SSF55874">
    <property type="entry name" value="ATPase domain of HSP90 chaperone/DNA topoisomerase II/histidine kinase"/>
    <property type="match status" value="1"/>
</dbReference>
<keyword evidence="9" id="KW-1133">Transmembrane helix</keyword>
<evidence type="ECO:0000313" key="12">
    <source>
        <dbReference type="Proteomes" id="UP000198889"/>
    </source>
</evidence>
<evidence type="ECO:0000256" key="1">
    <source>
        <dbReference type="ARBA" id="ARBA00000085"/>
    </source>
</evidence>
<dbReference type="Proteomes" id="UP000198889">
    <property type="component" value="Unassembled WGS sequence"/>
</dbReference>
<dbReference type="PROSITE" id="PS50109">
    <property type="entry name" value="HIS_KIN"/>
    <property type="match status" value="1"/>
</dbReference>
<gene>
    <name evidence="11" type="ORF">SAMN05660859_1191</name>
</gene>
<feature type="transmembrane region" description="Helical" evidence="9">
    <location>
        <begin position="52"/>
        <end position="72"/>
    </location>
</feature>
<dbReference type="InterPro" id="IPR005467">
    <property type="entry name" value="His_kinase_dom"/>
</dbReference>
<keyword evidence="12" id="KW-1185">Reference proteome</keyword>
<feature type="transmembrane region" description="Helical" evidence="9">
    <location>
        <begin position="215"/>
        <end position="236"/>
    </location>
</feature>
<dbReference type="InterPro" id="IPR036890">
    <property type="entry name" value="HATPase_C_sf"/>
</dbReference>
<evidence type="ECO:0000256" key="3">
    <source>
        <dbReference type="ARBA" id="ARBA00022553"/>
    </source>
</evidence>